<dbReference type="OrthoDB" id="5396103at2759"/>
<keyword evidence="3" id="KW-1185">Reference proteome</keyword>
<organism evidence="2 3">
    <name type="scientific">Laccaria amethystina LaAM-08-1</name>
    <dbReference type="NCBI Taxonomy" id="1095629"/>
    <lineage>
        <taxon>Eukaryota</taxon>
        <taxon>Fungi</taxon>
        <taxon>Dikarya</taxon>
        <taxon>Basidiomycota</taxon>
        <taxon>Agaricomycotina</taxon>
        <taxon>Agaricomycetes</taxon>
        <taxon>Agaricomycetidae</taxon>
        <taxon>Agaricales</taxon>
        <taxon>Agaricineae</taxon>
        <taxon>Hydnangiaceae</taxon>
        <taxon>Laccaria</taxon>
    </lineage>
</organism>
<sequence>MPKATSRPSLPTSSTDFALPASSSSPGASSSSVTLEDPSLLLQRFRRPSLLQKGGYLSETRLHSPLASSFTLHARRRSQNANLMEEIEGDKERMITDSPNGSEANTPPLDDFGGKKVLQRPPPLTPPRRRSSASMDADMPTIFNRRLSFPLKQPRILNLLAESKPEEDEVKSEAAFQRLIGSCSGLPVPPRTPRPFADKGRYPEEAVREEAQREETPSDEEGEGEDAPFAFPTPSGTQPINIQKPRTSVSAAGSMNGDDLSMCTSEASSSYGTAAMDVDTWPLGSPLMPSMMAAPTHWRYTPPPTTSAVRSNKRKLDDRFDPYPSSSKRRAVSPSLSYLRDSHPSMNSPMNRSASRLPISVPINMPTSAASSAASSPTITTAYPPFPRPVSMTSSPTLRATNMILASPILRPIPRRRSIGEEREVEGAGEGVNSLTLGH</sequence>
<gene>
    <name evidence="2" type="ORF">K443DRAFT_673416</name>
</gene>
<feature type="compositionally biased region" description="Polar residues" evidence="1">
    <location>
        <begin position="234"/>
        <end position="253"/>
    </location>
</feature>
<reference evidence="2 3" key="1">
    <citation type="submission" date="2014-04" db="EMBL/GenBank/DDBJ databases">
        <authorList>
            <consortium name="DOE Joint Genome Institute"/>
            <person name="Kuo A."/>
            <person name="Kohler A."/>
            <person name="Nagy L.G."/>
            <person name="Floudas D."/>
            <person name="Copeland A."/>
            <person name="Barry K.W."/>
            <person name="Cichocki N."/>
            <person name="Veneault-Fourrey C."/>
            <person name="LaButti K."/>
            <person name="Lindquist E.A."/>
            <person name="Lipzen A."/>
            <person name="Lundell T."/>
            <person name="Morin E."/>
            <person name="Murat C."/>
            <person name="Sun H."/>
            <person name="Tunlid A."/>
            <person name="Henrissat B."/>
            <person name="Grigoriev I.V."/>
            <person name="Hibbett D.S."/>
            <person name="Martin F."/>
            <person name="Nordberg H.P."/>
            <person name="Cantor M.N."/>
            <person name="Hua S.X."/>
        </authorList>
    </citation>
    <scope>NUCLEOTIDE SEQUENCE [LARGE SCALE GENOMIC DNA]</scope>
    <source>
        <strain evidence="2 3">LaAM-08-1</strain>
    </source>
</reference>
<dbReference type="STRING" id="1095629.A0A0C9YHQ9"/>
<feature type="compositionally biased region" description="Basic and acidic residues" evidence="1">
    <location>
        <begin position="196"/>
        <end position="216"/>
    </location>
</feature>
<reference evidence="3" key="2">
    <citation type="submission" date="2015-01" db="EMBL/GenBank/DDBJ databases">
        <title>Evolutionary Origins and Diversification of the Mycorrhizal Mutualists.</title>
        <authorList>
            <consortium name="DOE Joint Genome Institute"/>
            <consortium name="Mycorrhizal Genomics Consortium"/>
            <person name="Kohler A."/>
            <person name="Kuo A."/>
            <person name="Nagy L.G."/>
            <person name="Floudas D."/>
            <person name="Copeland A."/>
            <person name="Barry K.W."/>
            <person name="Cichocki N."/>
            <person name="Veneault-Fourrey C."/>
            <person name="LaButti K."/>
            <person name="Lindquist E.A."/>
            <person name="Lipzen A."/>
            <person name="Lundell T."/>
            <person name="Morin E."/>
            <person name="Murat C."/>
            <person name="Riley R."/>
            <person name="Ohm R."/>
            <person name="Sun H."/>
            <person name="Tunlid A."/>
            <person name="Henrissat B."/>
            <person name="Grigoriev I.V."/>
            <person name="Hibbett D.S."/>
            <person name="Martin F."/>
        </authorList>
    </citation>
    <scope>NUCLEOTIDE SEQUENCE [LARGE SCALE GENOMIC DNA]</scope>
    <source>
        <strain evidence="3">LaAM-08-1</strain>
    </source>
</reference>
<feature type="compositionally biased region" description="Low complexity" evidence="1">
    <location>
        <begin position="20"/>
        <end position="32"/>
    </location>
</feature>
<evidence type="ECO:0000313" key="3">
    <source>
        <dbReference type="Proteomes" id="UP000054477"/>
    </source>
</evidence>
<evidence type="ECO:0000313" key="2">
    <source>
        <dbReference type="EMBL" id="KIK07508.1"/>
    </source>
</evidence>
<feature type="region of interest" description="Disordered" evidence="1">
    <location>
        <begin position="186"/>
        <end position="255"/>
    </location>
</feature>
<dbReference type="HOGENOM" id="CLU_052537_0_0_1"/>
<feature type="compositionally biased region" description="Polar residues" evidence="1">
    <location>
        <begin position="1"/>
        <end position="16"/>
    </location>
</feature>
<dbReference type="EMBL" id="KN838547">
    <property type="protein sequence ID" value="KIK07508.1"/>
    <property type="molecule type" value="Genomic_DNA"/>
</dbReference>
<name>A0A0C9YHQ9_9AGAR</name>
<proteinExistence type="predicted"/>
<dbReference type="AlphaFoldDB" id="A0A0C9YHQ9"/>
<feature type="region of interest" description="Disordered" evidence="1">
    <location>
        <begin position="86"/>
        <end position="136"/>
    </location>
</feature>
<feature type="region of interest" description="Disordered" evidence="1">
    <location>
        <begin position="420"/>
        <end position="439"/>
    </location>
</feature>
<feature type="region of interest" description="Disordered" evidence="1">
    <location>
        <begin position="1"/>
        <end position="36"/>
    </location>
</feature>
<accession>A0A0C9YHQ9</accession>
<protein>
    <submittedName>
        <fullName evidence="2">Uncharacterized protein</fullName>
    </submittedName>
</protein>
<feature type="compositionally biased region" description="Polar residues" evidence="1">
    <location>
        <begin position="344"/>
        <end position="353"/>
    </location>
</feature>
<evidence type="ECO:0000256" key="1">
    <source>
        <dbReference type="SAM" id="MobiDB-lite"/>
    </source>
</evidence>
<dbReference type="Proteomes" id="UP000054477">
    <property type="component" value="Unassembled WGS sequence"/>
</dbReference>
<feature type="compositionally biased region" description="Acidic residues" evidence="1">
    <location>
        <begin position="217"/>
        <end position="226"/>
    </location>
</feature>
<feature type="region of interest" description="Disordered" evidence="1">
    <location>
        <begin position="302"/>
        <end position="353"/>
    </location>
</feature>